<organism evidence="4 5">
    <name type="scientific">Aplysia californica</name>
    <name type="common">California sea hare</name>
    <dbReference type="NCBI Taxonomy" id="6500"/>
    <lineage>
        <taxon>Eukaryota</taxon>
        <taxon>Metazoa</taxon>
        <taxon>Spiralia</taxon>
        <taxon>Lophotrochozoa</taxon>
        <taxon>Mollusca</taxon>
        <taxon>Gastropoda</taxon>
        <taxon>Heterobranchia</taxon>
        <taxon>Euthyneura</taxon>
        <taxon>Tectipleura</taxon>
        <taxon>Aplysiida</taxon>
        <taxon>Aplysioidea</taxon>
        <taxon>Aplysiidae</taxon>
        <taxon>Aplysia</taxon>
    </lineage>
</organism>
<dbReference type="Pfam" id="PF00071">
    <property type="entry name" value="Ras"/>
    <property type="match status" value="1"/>
</dbReference>
<evidence type="ECO:0000313" key="4">
    <source>
        <dbReference type="Proteomes" id="UP000694888"/>
    </source>
</evidence>
<dbReference type="SUPFAM" id="SSF52540">
    <property type="entry name" value="P-loop containing nucleoside triphosphate hydrolases"/>
    <property type="match status" value="1"/>
</dbReference>
<keyword evidence="4" id="KW-1185">Reference proteome</keyword>
<evidence type="ECO:0000313" key="5">
    <source>
        <dbReference type="RefSeq" id="XP_005109223.3"/>
    </source>
</evidence>
<dbReference type="PROSITE" id="PS51420">
    <property type="entry name" value="RHO"/>
    <property type="match status" value="1"/>
</dbReference>
<evidence type="ECO:0000256" key="2">
    <source>
        <dbReference type="ARBA" id="ARBA00022741"/>
    </source>
</evidence>
<dbReference type="PRINTS" id="PR00449">
    <property type="entry name" value="RASTRNSFRMNG"/>
</dbReference>
<dbReference type="InterPro" id="IPR027417">
    <property type="entry name" value="P-loop_NTPase"/>
</dbReference>
<gene>
    <name evidence="5" type="primary">LOC101849084</name>
</gene>
<dbReference type="SMART" id="SM00176">
    <property type="entry name" value="RAN"/>
    <property type="match status" value="1"/>
</dbReference>
<dbReference type="PANTHER" id="PTHR47981">
    <property type="entry name" value="RAB FAMILY"/>
    <property type="match status" value="1"/>
</dbReference>
<evidence type="ECO:0000256" key="3">
    <source>
        <dbReference type="ARBA" id="ARBA00023134"/>
    </source>
</evidence>
<keyword evidence="3" id="KW-0342">GTP-binding</keyword>
<dbReference type="RefSeq" id="XP_005109223.3">
    <property type="nucleotide sequence ID" value="XM_005109166.3"/>
</dbReference>
<dbReference type="PROSITE" id="PS51421">
    <property type="entry name" value="RAS"/>
    <property type="match status" value="1"/>
</dbReference>
<dbReference type="NCBIfam" id="TIGR00231">
    <property type="entry name" value="small_GTP"/>
    <property type="match status" value="1"/>
</dbReference>
<accession>A0ABM0K5I4</accession>
<name>A0ABM0K5I4_APLCA</name>
<dbReference type="Gene3D" id="3.40.50.300">
    <property type="entry name" value="P-loop containing nucleotide triphosphate hydrolases"/>
    <property type="match status" value="1"/>
</dbReference>
<proteinExistence type="inferred from homology"/>
<dbReference type="GeneID" id="101849084"/>
<dbReference type="PROSITE" id="PS51419">
    <property type="entry name" value="RAB"/>
    <property type="match status" value="1"/>
</dbReference>
<reference evidence="5" key="1">
    <citation type="submission" date="2025-08" db="UniProtKB">
        <authorList>
            <consortium name="RefSeq"/>
        </authorList>
    </citation>
    <scope>IDENTIFICATION</scope>
</reference>
<keyword evidence="2" id="KW-0547">Nucleotide-binding</keyword>
<evidence type="ECO:0000256" key="1">
    <source>
        <dbReference type="ARBA" id="ARBA00006270"/>
    </source>
</evidence>
<dbReference type="PANTHER" id="PTHR47981:SF42">
    <property type="entry name" value="RAS-RELATED PROTEIN RAB-7L1-LIKE ISOFORM X1"/>
    <property type="match status" value="1"/>
</dbReference>
<dbReference type="SMART" id="SM00173">
    <property type="entry name" value="RAS"/>
    <property type="match status" value="1"/>
</dbReference>
<dbReference type="InterPro" id="IPR001806">
    <property type="entry name" value="Small_GTPase"/>
</dbReference>
<dbReference type="SMART" id="SM00175">
    <property type="entry name" value="RAB"/>
    <property type="match status" value="1"/>
</dbReference>
<dbReference type="Proteomes" id="UP000694888">
    <property type="component" value="Unplaced"/>
</dbReference>
<protein>
    <submittedName>
        <fullName evidence="5">Ras-related protein Rab-7L1</fullName>
    </submittedName>
</protein>
<dbReference type="SMART" id="SM00174">
    <property type="entry name" value="RHO"/>
    <property type="match status" value="1"/>
</dbReference>
<comment type="similarity">
    <text evidence="1">Belongs to the small GTPase superfamily. Rab family.</text>
</comment>
<dbReference type="InterPro" id="IPR005225">
    <property type="entry name" value="Small_GTP-bd"/>
</dbReference>
<sequence length="204" mass="23286">MDDELIKVIVIGDSLVGKTSFIHRYVNNTYRAEYKSTIGVDFALKMVRWNDSSTIKLQLWDIAGQERFTFMTRAYYKDARGCILMFDVTNKLTFDKVRKWKADLDSKARLSDGNMIPCLLVANKSDLESPQVTHKQISEMCTEHEFVGWTETSVKEDHMIKESVSYLLDVIKGKCPRVPPPRQSGFIDSVVLKSTDVNKSSCPC</sequence>